<evidence type="ECO:0000256" key="1">
    <source>
        <dbReference type="SAM" id="MobiDB-lite"/>
    </source>
</evidence>
<protein>
    <submittedName>
        <fullName evidence="2">Uncharacterized protein</fullName>
    </submittedName>
</protein>
<keyword evidence="3" id="KW-1185">Reference proteome</keyword>
<reference evidence="2" key="2">
    <citation type="submission" date="2020-09" db="EMBL/GenBank/DDBJ databases">
        <authorList>
            <person name="Sun Q."/>
            <person name="Zhou Y."/>
        </authorList>
    </citation>
    <scope>NUCLEOTIDE SEQUENCE</scope>
    <source>
        <strain evidence="2">CGMCC 1.15367</strain>
    </source>
</reference>
<organism evidence="2 3">
    <name type="scientific">Aureimonas endophytica</name>
    <dbReference type="NCBI Taxonomy" id="2027858"/>
    <lineage>
        <taxon>Bacteria</taxon>
        <taxon>Pseudomonadati</taxon>
        <taxon>Pseudomonadota</taxon>
        <taxon>Alphaproteobacteria</taxon>
        <taxon>Hyphomicrobiales</taxon>
        <taxon>Aurantimonadaceae</taxon>
        <taxon>Aureimonas</taxon>
    </lineage>
</organism>
<evidence type="ECO:0000313" key="3">
    <source>
        <dbReference type="Proteomes" id="UP000644699"/>
    </source>
</evidence>
<dbReference type="RefSeq" id="WP_188910383.1">
    <property type="nucleotide sequence ID" value="NZ_BMIQ01000005.1"/>
</dbReference>
<dbReference type="Proteomes" id="UP000644699">
    <property type="component" value="Unassembled WGS sequence"/>
</dbReference>
<feature type="region of interest" description="Disordered" evidence="1">
    <location>
        <begin position="37"/>
        <end position="67"/>
    </location>
</feature>
<accession>A0A916ZT32</accession>
<sequence>MGTTLTGRFETRREAEMTVERLVQEYGIERTDIFVAATGRDNTAGEAPAGSDRQGGDPGGGDRDDAALNGAIEVSVDLEDEALAGRVRSAFAEFEARGVEAS</sequence>
<dbReference type="AlphaFoldDB" id="A0A916ZT32"/>
<gene>
    <name evidence="2" type="ORF">GCM10011390_32850</name>
</gene>
<proteinExistence type="predicted"/>
<reference evidence="2" key="1">
    <citation type="journal article" date="2014" name="Int. J. Syst. Evol. Microbiol.">
        <title>Complete genome sequence of Corynebacterium casei LMG S-19264T (=DSM 44701T), isolated from a smear-ripened cheese.</title>
        <authorList>
            <consortium name="US DOE Joint Genome Institute (JGI-PGF)"/>
            <person name="Walter F."/>
            <person name="Albersmeier A."/>
            <person name="Kalinowski J."/>
            <person name="Ruckert C."/>
        </authorList>
    </citation>
    <scope>NUCLEOTIDE SEQUENCE</scope>
    <source>
        <strain evidence="2">CGMCC 1.15367</strain>
    </source>
</reference>
<dbReference type="EMBL" id="BMIQ01000005">
    <property type="protein sequence ID" value="GGE11241.1"/>
    <property type="molecule type" value="Genomic_DNA"/>
</dbReference>
<name>A0A916ZT32_9HYPH</name>
<evidence type="ECO:0000313" key="2">
    <source>
        <dbReference type="EMBL" id="GGE11241.1"/>
    </source>
</evidence>
<comment type="caution">
    <text evidence="2">The sequence shown here is derived from an EMBL/GenBank/DDBJ whole genome shotgun (WGS) entry which is preliminary data.</text>
</comment>